<evidence type="ECO:0000313" key="1">
    <source>
        <dbReference type="EMBL" id="PWR75343.1"/>
    </source>
</evidence>
<organism evidence="1 2">
    <name type="scientific">Methanospirillum stamsii</name>
    <dbReference type="NCBI Taxonomy" id="1277351"/>
    <lineage>
        <taxon>Archaea</taxon>
        <taxon>Methanobacteriati</taxon>
        <taxon>Methanobacteriota</taxon>
        <taxon>Stenosarchaea group</taxon>
        <taxon>Methanomicrobia</taxon>
        <taxon>Methanomicrobiales</taxon>
        <taxon>Methanospirillaceae</taxon>
        <taxon>Methanospirillum</taxon>
    </lineage>
</organism>
<gene>
    <name evidence="1" type="ORF">DLD82_04200</name>
</gene>
<evidence type="ECO:0000313" key="2">
    <source>
        <dbReference type="Proteomes" id="UP000245934"/>
    </source>
</evidence>
<protein>
    <submittedName>
        <fullName evidence="1">Uncharacterized protein</fullName>
    </submittedName>
</protein>
<comment type="caution">
    <text evidence="1">The sequence shown here is derived from an EMBL/GenBank/DDBJ whole genome shotgun (WGS) entry which is preliminary data.</text>
</comment>
<proteinExistence type="predicted"/>
<name>A0A2V2NJ37_9EURY</name>
<keyword evidence="2" id="KW-1185">Reference proteome</keyword>
<dbReference type="AlphaFoldDB" id="A0A2V2NJ37"/>
<sequence length="59" mass="6853">MVNWAGDIMTPYFVRTDVIEAYENRTGFIGLGEFLQRKGAIVMNMNEKPVVRCEKIERD</sequence>
<dbReference type="Proteomes" id="UP000245934">
    <property type="component" value="Unassembled WGS sequence"/>
</dbReference>
<reference evidence="1 2" key="1">
    <citation type="submission" date="2018-05" db="EMBL/GenBank/DDBJ databases">
        <title>Draft genome of Methanospirillum stamsii Pt1.</title>
        <authorList>
            <person name="Dueholm M.S."/>
            <person name="Nielsen P.H."/>
            <person name="Bakmann L.F."/>
            <person name="Otzen D.E."/>
        </authorList>
    </citation>
    <scope>NUCLEOTIDE SEQUENCE [LARGE SCALE GENOMIC DNA]</scope>
    <source>
        <strain evidence="1 2">Pt1</strain>
    </source>
</reference>
<dbReference type="EMBL" id="QGMZ01000010">
    <property type="protein sequence ID" value="PWR75343.1"/>
    <property type="molecule type" value="Genomic_DNA"/>
</dbReference>
<accession>A0A2V2NJ37</accession>